<dbReference type="InterPro" id="IPR029063">
    <property type="entry name" value="SAM-dependent_MTases_sf"/>
</dbReference>
<dbReference type="GO" id="GO:0035242">
    <property type="term" value="F:protein-arginine omega-N asymmetric methyltransferase activity"/>
    <property type="evidence" value="ECO:0007669"/>
    <property type="project" value="UniProtKB-EC"/>
</dbReference>
<evidence type="ECO:0000256" key="13">
    <source>
        <dbReference type="SAM" id="Coils"/>
    </source>
</evidence>
<evidence type="ECO:0000313" key="15">
    <source>
        <dbReference type="EMBL" id="WBW70947.1"/>
    </source>
</evidence>
<dbReference type="GO" id="GO:0005840">
    <property type="term" value="C:ribosome"/>
    <property type="evidence" value="ECO:0007669"/>
    <property type="project" value="UniProtKB-KW"/>
</dbReference>
<evidence type="ECO:0000256" key="5">
    <source>
        <dbReference type="ARBA" id="ARBA00022679"/>
    </source>
</evidence>
<evidence type="ECO:0000256" key="12">
    <source>
        <dbReference type="PROSITE-ProRule" id="PRU01015"/>
    </source>
</evidence>
<dbReference type="Gene3D" id="2.70.160.11">
    <property type="entry name" value="Hnrnp arginine n-methyltransferase1"/>
    <property type="match status" value="1"/>
</dbReference>
<dbReference type="InterPro" id="IPR036236">
    <property type="entry name" value="Znf_C2H2_sf"/>
</dbReference>
<dbReference type="CDD" id="cd02440">
    <property type="entry name" value="AdoMet_MTases"/>
    <property type="match status" value="1"/>
</dbReference>
<name>A0AAE9W8U5_9SCHI</name>
<feature type="domain" description="C2H2-type" evidence="14">
    <location>
        <begin position="27"/>
        <end position="48"/>
    </location>
</feature>
<dbReference type="RefSeq" id="XP_056035190.1">
    <property type="nucleotide sequence ID" value="XM_056180049.1"/>
</dbReference>
<comment type="catalytic activity">
    <reaction evidence="10">
        <text>L-arginyl-[protein] + 2 S-adenosyl-L-methionine = N(omega),N(omega)-dimethyl-L-arginyl-[protein] + 2 S-adenosyl-L-homocysteine + 2 H(+)</text>
        <dbReference type="Rhea" id="RHEA:48096"/>
        <dbReference type="Rhea" id="RHEA-COMP:10532"/>
        <dbReference type="Rhea" id="RHEA-COMP:11991"/>
        <dbReference type="ChEBI" id="CHEBI:15378"/>
        <dbReference type="ChEBI" id="CHEBI:29965"/>
        <dbReference type="ChEBI" id="CHEBI:57856"/>
        <dbReference type="ChEBI" id="CHEBI:59789"/>
        <dbReference type="ChEBI" id="CHEBI:61897"/>
        <dbReference type="EC" id="2.1.1.319"/>
    </reaction>
    <physiologicalReaction direction="left-to-right" evidence="10">
        <dbReference type="Rhea" id="RHEA:48097"/>
    </physiologicalReaction>
</comment>
<dbReference type="PANTHER" id="PTHR11006:SF123">
    <property type="entry name" value="RIBOSOMAL PROTEIN ARGININE N-METHYLTRANSFERASE RMT3"/>
    <property type="match status" value="1"/>
</dbReference>
<dbReference type="KEGG" id="som:SOMG_01256"/>
<keyword evidence="8" id="KW-0863">Zinc-finger</keyword>
<evidence type="ECO:0000256" key="7">
    <source>
        <dbReference type="ARBA" id="ARBA00022723"/>
    </source>
</evidence>
<evidence type="ECO:0000256" key="2">
    <source>
        <dbReference type="ARBA" id="ARBA00011925"/>
    </source>
</evidence>
<dbReference type="Pfam" id="PF06325">
    <property type="entry name" value="PrmA"/>
    <property type="match status" value="1"/>
</dbReference>
<keyword evidence="15" id="KW-0687">Ribonucleoprotein</keyword>
<keyword evidence="4 12" id="KW-0489">Methyltransferase</keyword>
<evidence type="ECO:0000256" key="4">
    <source>
        <dbReference type="ARBA" id="ARBA00022603"/>
    </source>
</evidence>
<dbReference type="InterPro" id="IPR013087">
    <property type="entry name" value="Znf_C2H2_type"/>
</dbReference>
<evidence type="ECO:0000256" key="10">
    <source>
        <dbReference type="ARBA" id="ARBA00047384"/>
    </source>
</evidence>
<evidence type="ECO:0000256" key="11">
    <source>
        <dbReference type="ARBA" id="ARBA00049303"/>
    </source>
</evidence>
<dbReference type="EC" id="2.1.1.319" evidence="2"/>
<dbReference type="FunFam" id="3.40.50.150:FF:000003">
    <property type="entry name" value="Blast:Protein arginine N-methyltransferase 1"/>
    <property type="match status" value="1"/>
</dbReference>
<evidence type="ECO:0000256" key="8">
    <source>
        <dbReference type="ARBA" id="ARBA00022771"/>
    </source>
</evidence>
<evidence type="ECO:0000256" key="3">
    <source>
        <dbReference type="ARBA" id="ARBA00022490"/>
    </source>
</evidence>
<dbReference type="GO" id="GO:0042054">
    <property type="term" value="F:histone methyltransferase activity"/>
    <property type="evidence" value="ECO:0007669"/>
    <property type="project" value="TreeGrafter"/>
</dbReference>
<keyword evidence="5 12" id="KW-0808">Transferase</keyword>
<dbReference type="SUPFAM" id="SSF53335">
    <property type="entry name" value="S-adenosyl-L-methionine-dependent methyltransferases"/>
    <property type="match status" value="1"/>
</dbReference>
<keyword evidence="7" id="KW-0479">Metal-binding</keyword>
<keyword evidence="6 12" id="KW-0949">S-adenosyl-L-methionine</keyword>
<dbReference type="AlphaFoldDB" id="A0AAE9W8U5"/>
<dbReference type="Gene3D" id="3.40.50.150">
    <property type="entry name" value="Vaccinia Virus protein VP39"/>
    <property type="match status" value="1"/>
</dbReference>
<dbReference type="GO" id="GO:0005634">
    <property type="term" value="C:nucleus"/>
    <property type="evidence" value="ECO:0007669"/>
    <property type="project" value="TreeGrafter"/>
</dbReference>
<dbReference type="GO" id="GO:0008270">
    <property type="term" value="F:zinc ion binding"/>
    <property type="evidence" value="ECO:0007669"/>
    <property type="project" value="UniProtKB-KW"/>
</dbReference>
<reference evidence="15 16" key="1">
    <citation type="journal article" date="2023" name="G3 (Bethesda)">
        <title>A high-quality reference genome for the fission yeast Schizosaccharomyces osmophilus.</title>
        <authorList>
            <person name="Jia G.S."/>
            <person name="Zhang W.C."/>
            <person name="Liang Y."/>
            <person name="Liu X.H."/>
            <person name="Rhind N."/>
            <person name="Pidoux A."/>
            <person name="Brysch-Herzberg M."/>
            <person name="Du L.L."/>
        </authorList>
    </citation>
    <scope>NUCLEOTIDE SEQUENCE [LARGE SCALE GENOMIC DNA]</scope>
    <source>
        <strain evidence="15 16">CBS 15793</strain>
    </source>
</reference>
<dbReference type="Pfam" id="PF22528">
    <property type="entry name" value="PRMT_C"/>
    <property type="match status" value="1"/>
</dbReference>
<evidence type="ECO:0000259" key="14">
    <source>
        <dbReference type="PROSITE" id="PS00028"/>
    </source>
</evidence>
<proteinExistence type="predicted"/>
<comment type="subcellular location">
    <subcellularLocation>
        <location evidence="1">Cytoplasm</location>
        <location evidence="1">Cytosol</location>
    </subcellularLocation>
</comment>
<evidence type="ECO:0000313" key="16">
    <source>
        <dbReference type="Proteomes" id="UP001212411"/>
    </source>
</evidence>
<dbReference type="PANTHER" id="PTHR11006">
    <property type="entry name" value="PROTEIN ARGININE N-METHYLTRANSFERASE"/>
    <property type="match status" value="1"/>
</dbReference>
<dbReference type="InterPro" id="IPR049482">
    <property type="entry name" value="ANM3-like_C2H2_Zf"/>
</dbReference>
<evidence type="ECO:0000256" key="1">
    <source>
        <dbReference type="ARBA" id="ARBA00004514"/>
    </source>
</evidence>
<dbReference type="SUPFAM" id="SSF57667">
    <property type="entry name" value="beta-beta-alpha zinc fingers"/>
    <property type="match status" value="1"/>
</dbReference>
<organism evidence="15 16">
    <name type="scientific">Schizosaccharomyces osmophilus</name>
    <dbReference type="NCBI Taxonomy" id="2545709"/>
    <lineage>
        <taxon>Eukaryota</taxon>
        <taxon>Fungi</taxon>
        <taxon>Dikarya</taxon>
        <taxon>Ascomycota</taxon>
        <taxon>Taphrinomycotina</taxon>
        <taxon>Schizosaccharomycetes</taxon>
        <taxon>Schizosaccharomycetales</taxon>
        <taxon>Schizosaccharomycetaceae</taxon>
        <taxon>Schizosaccharomyces</taxon>
    </lineage>
</organism>
<keyword evidence="9" id="KW-0862">Zinc</keyword>
<evidence type="ECO:0000256" key="9">
    <source>
        <dbReference type="ARBA" id="ARBA00022833"/>
    </source>
</evidence>
<protein>
    <recommendedName>
        <fullName evidence="2">type I protein arginine methyltransferase</fullName>
        <ecNumber evidence="2">2.1.1.319</ecNumber>
    </recommendedName>
</protein>
<gene>
    <name evidence="15" type="primary">rmt3</name>
    <name evidence="15" type="ORF">SOMG_01256</name>
</gene>
<dbReference type="EMBL" id="CP115611">
    <property type="protein sequence ID" value="WBW70947.1"/>
    <property type="molecule type" value="Genomic_DNA"/>
</dbReference>
<evidence type="ECO:0000256" key="6">
    <source>
        <dbReference type="ARBA" id="ARBA00022691"/>
    </source>
</evidence>
<keyword evidence="16" id="KW-1185">Reference proteome</keyword>
<dbReference type="PROSITE" id="PS51678">
    <property type="entry name" value="SAM_MT_PRMT"/>
    <property type="match status" value="1"/>
</dbReference>
<dbReference type="GeneID" id="80874738"/>
<dbReference type="GO" id="GO:0005829">
    <property type="term" value="C:cytosol"/>
    <property type="evidence" value="ECO:0007669"/>
    <property type="project" value="UniProtKB-SubCell"/>
</dbReference>
<keyword evidence="3" id="KW-0963">Cytoplasm</keyword>
<dbReference type="Proteomes" id="UP001212411">
    <property type="component" value="Chromosome 1"/>
</dbReference>
<dbReference type="InterPro" id="IPR025799">
    <property type="entry name" value="Arg_MeTrfase"/>
</dbReference>
<dbReference type="GO" id="GO:0032259">
    <property type="term" value="P:methylation"/>
    <property type="evidence" value="ECO:0007669"/>
    <property type="project" value="UniProtKB-KW"/>
</dbReference>
<keyword evidence="13" id="KW-0175">Coiled coil</keyword>
<accession>A0AAE9W8U5</accession>
<dbReference type="PROSITE" id="PS00028">
    <property type="entry name" value="ZINC_FINGER_C2H2_1"/>
    <property type="match status" value="1"/>
</dbReference>
<sequence>MDNRSDSEVDWENEAEEIWEEDIEFKCLFCKDVLTSLNDLWNHCKQAHNFDFKSVKKDYHLEFYDCIKLINYVRSQVAKGQPIDLKNLSTVLASDEYMISVLPDDAVLFSLGETLDSDFEDDVLDVAVDHKKSDSKEEELKSLRLQVKLLTTQVEKIRKEKLDELTSQTANSSLQEPGKVIDNDSYYFESYAGNDIHFVMLSDGVRTEGYRDFIYENKNLFHGKTVLDVGCGTGILSMFCAKAGAKQVYAVDNSDIIQMARTNAYENNLADKITFIRGKIEEIQVPVPKIDIIVSEWMGYALTFESMIDSVLIARDRFLAEDGLMAPSETRLVLSATTNSEILEEPLDFWSDVYGFKMNCMKDASYNRVNVDVIPASYMNAKPVEFATINMHTCRVKDVSFKQPFSLTMTSSGPFCSFLIWFDTYFTASKDEPVPSSVDKSFGFTTGPHRTPTHWKQCTLILRERPHVEAGSVVQGSIAFIKNSANNRDLDIEVSYHVNGQDYTQSFILN</sequence>
<dbReference type="InterPro" id="IPR055135">
    <property type="entry name" value="PRMT_dom"/>
</dbReference>
<feature type="coiled-coil region" evidence="13">
    <location>
        <begin position="133"/>
        <end position="160"/>
    </location>
</feature>
<dbReference type="Pfam" id="PF21137">
    <property type="entry name" value="ANM3_C2H2_Zf"/>
    <property type="match status" value="1"/>
</dbReference>
<comment type="catalytic activity">
    <reaction evidence="11">
        <text>L-arginyl-[protein] + S-adenosyl-L-methionine = N(omega)-methyl-L-arginyl-[protein] + S-adenosyl-L-homocysteine + H(+)</text>
        <dbReference type="Rhea" id="RHEA:48100"/>
        <dbReference type="Rhea" id="RHEA-COMP:10532"/>
        <dbReference type="Rhea" id="RHEA-COMP:11990"/>
        <dbReference type="ChEBI" id="CHEBI:15378"/>
        <dbReference type="ChEBI" id="CHEBI:29965"/>
        <dbReference type="ChEBI" id="CHEBI:57856"/>
        <dbReference type="ChEBI" id="CHEBI:59789"/>
        <dbReference type="ChEBI" id="CHEBI:65280"/>
    </reaction>
    <physiologicalReaction direction="left-to-right" evidence="11">
        <dbReference type="Rhea" id="RHEA:48101"/>
    </physiologicalReaction>
</comment>
<keyword evidence="15" id="KW-0689">Ribosomal protein</keyword>